<evidence type="ECO:0000259" key="4">
    <source>
        <dbReference type="SMART" id="SM00864"/>
    </source>
</evidence>
<evidence type="ECO:0000256" key="2">
    <source>
        <dbReference type="ARBA" id="ARBA00022741"/>
    </source>
</evidence>
<keyword evidence="2" id="KW-0547">Nucleotide-binding</keyword>
<keyword evidence="3" id="KW-0342">GTP-binding</keyword>
<sequence length="508" mass="55661">MEDNLSSIEFDLPKNQSNVIKVIGLGGGGGNAINFMFNQHIPGIDFVICNTDSQALRNSPVSNKIQLGVTLTEGRGAGANPKIGEEATLENIDDIKRVLENNTKMVFITAGMGGGTGTGAAPVVARLAKDMGILTVGIVTTPFSFEGPKRQVQAVDGLENLREVVDALIVINNNKLREIYGNLGYKTGFSKSDEVLTKAARGIADVITHYYTQNIDFEDVKTVLSASGTAIMGSAVAGGDDRAKEAIVAALESPLLNDNKIEGAKDVLLLIISGSGEDEITMDEIGYINEYIQRETGYNTNIIMGMGEDEGLGGRISVTIIATGFGKEIHDDIVEVEPQKIVHVLNDEEKQEPPQKNEDEQNGELANEFTFREMWVDVKEMEINSPKFYRQKLHQMQLSLDTENENLHKSQAHILGENRDKEPIDTEQITPLNGTIEEVMRSKISATRGKKIDIHKRKNNENEKAYLENLLRGGGGHEFGKSNTTLSEDINDNLQIRKGNSYLDENVD</sequence>
<dbReference type="PROSITE" id="PS01135">
    <property type="entry name" value="FTSZ_2"/>
    <property type="match status" value="1"/>
</dbReference>
<keyword evidence="7" id="KW-1185">Reference proteome</keyword>
<feature type="domain" description="Tubulin/FtsZ GTPase" evidence="4">
    <location>
        <begin position="19"/>
        <end position="211"/>
    </location>
</feature>
<dbReference type="InterPro" id="IPR018316">
    <property type="entry name" value="Tubulin/FtsZ_2-layer-sand-dom"/>
</dbReference>
<dbReference type="InterPro" id="IPR036525">
    <property type="entry name" value="Tubulin/FtsZ_GTPase_sf"/>
</dbReference>
<organism evidence="6 7">
    <name type="scientific">Elysia marginata</name>
    <dbReference type="NCBI Taxonomy" id="1093978"/>
    <lineage>
        <taxon>Eukaryota</taxon>
        <taxon>Metazoa</taxon>
        <taxon>Spiralia</taxon>
        <taxon>Lophotrochozoa</taxon>
        <taxon>Mollusca</taxon>
        <taxon>Gastropoda</taxon>
        <taxon>Heterobranchia</taxon>
        <taxon>Euthyneura</taxon>
        <taxon>Panpulmonata</taxon>
        <taxon>Sacoglossa</taxon>
        <taxon>Placobranchoidea</taxon>
        <taxon>Plakobranchidae</taxon>
        <taxon>Elysia</taxon>
    </lineage>
</organism>
<dbReference type="Proteomes" id="UP000762676">
    <property type="component" value="Unassembled WGS sequence"/>
</dbReference>
<dbReference type="SUPFAM" id="SSF55307">
    <property type="entry name" value="Tubulin C-terminal domain-like"/>
    <property type="match status" value="1"/>
</dbReference>
<dbReference type="PROSITE" id="PS01134">
    <property type="entry name" value="FTSZ_1"/>
    <property type="match status" value="1"/>
</dbReference>
<dbReference type="GO" id="GO:0032153">
    <property type="term" value="C:cell division site"/>
    <property type="evidence" value="ECO:0007669"/>
    <property type="project" value="TreeGrafter"/>
</dbReference>
<dbReference type="GO" id="GO:0005737">
    <property type="term" value="C:cytoplasm"/>
    <property type="evidence" value="ECO:0007669"/>
    <property type="project" value="TreeGrafter"/>
</dbReference>
<dbReference type="AlphaFoldDB" id="A0AAV4F1G6"/>
<dbReference type="SMART" id="SM00865">
    <property type="entry name" value="Tubulin_C"/>
    <property type="match status" value="1"/>
</dbReference>
<evidence type="ECO:0000256" key="3">
    <source>
        <dbReference type="ARBA" id="ARBA00023134"/>
    </source>
</evidence>
<dbReference type="NCBIfam" id="TIGR00065">
    <property type="entry name" value="ftsZ"/>
    <property type="match status" value="1"/>
</dbReference>
<accession>A0AAV4F1G6</accession>
<comment type="caution">
    <text evidence="6">The sequence shown here is derived from an EMBL/GenBank/DDBJ whole genome shotgun (WGS) entry which is preliminary data.</text>
</comment>
<dbReference type="Pfam" id="PF00091">
    <property type="entry name" value="Tubulin"/>
    <property type="match status" value="1"/>
</dbReference>
<dbReference type="InterPro" id="IPR003008">
    <property type="entry name" value="Tubulin_FtsZ_GTPase"/>
</dbReference>
<keyword evidence="6" id="KW-0132">Cell division</keyword>
<dbReference type="InterPro" id="IPR008280">
    <property type="entry name" value="Tub_FtsZ_C"/>
</dbReference>
<dbReference type="InterPro" id="IPR045061">
    <property type="entry name" value="FtsZ/CetZ"/>
</dbReference>
<proteinExistence type="inferred from homology"/>
<dbReference type="GO" id="GO:0005525">
    <property type="term" value="F:GTP binding"/>
    <property type="evidence" value="ECO:0007669"/>
    <property type="project" value="UniProtKB-KW"/>
</dbReference>
<evidence type="ECO:0000259" key="5">
    <source>
        <dbReference type="SMART" id="SM00865"/>
    </source>
</evidence>
<evidence type="ECO:0000313" key="7">
    <source>
        <dbReference type="Proteomes" id="UP000762676"/>
    </source>
</evidence>
<dbReference type="Gene3D" id="3.40.50.1440">
    <property type="entry name" value="Tubulin/FtsZ, GTPase domain"/>
    <property type="match status" value="1"/>
</dbReference>
<name>A0AAV4F1G6_9GAST</name>
<comment type="similarity">
    <text evidence="1">Belongs to the FtsZ family.</text>
</comment>
<evidence type="ECO:0000256" key="1">
    <source>
        <dbReference type="ARBA" id="ARBA00009690"/>
    </source>
</evidence>
<dbReference type="SMART" id="SM00864">
    <property type="entry name" value="Tubulin"/>
    <property type="match status" value="1"/>
</dbReference>
<dbReference type="Pfam" id="PF12327">
    <property type="entry name" value="FtsZ_C"/>
    <property type="match status" value="1"/>
</dbReference>
<gene>
    <name evidence="6" type="ORF">ElyMa_001981900</name>
</gene>
<evidence type="ECO:0000313" key="6">
    <source>
        <dbReference type="EMBL" id="GFR66844.1"/>
    </source>
</evidence>
<dbReference type="SUPFAM" id="SSF52490">
    <property type="entry name" value="Tubulin nucleotide-binding domain-like"/>
    <property type="match status" value="1"/>
</dbReference>
<dbReference type="GO" id="GO:0051301">
    <property type="term" value="P:cell division"/>
    <property type="evidence" value="ECO:0007669"/>
    <property type="project" value="UniProtKB-KW"/>
</dbReference>
<dbReference type="EMBL" id="BMAT01004028">
    <property type="protein sequence ID" value="GFR66844.1"/>
    <property type="molecule type" value="Genomic_DNA"/>
</dbReference>
<dbReference type="InterPro" id="IPR020805">
    <property type="entry name" value="Cell_div_FtsZ_CS"/>
</dbReference>
<dbReference type="FunFam" id="3.40.50.1440:FF:000001">
    <property type="entry name" value="Cell division protein FtsZ"/>
    <property type="match status" value="1"/>
</dbReference>
<dbReference type="Gene3D" id="3.30.1330.20">
    <property type="entry name" value="Tubulin/FtsZ, C-terminal domain"/>
    <property type="match status" value="1"/>
</dbReference>
<dbReference type="InterPro" id="IPR000158">
    <property type="entry name" value="Cell_div_FtsZ"/>
</dbReference>
<dbReference type="CDD" id="cd02201">
    <property type="entry name" value="FtsZ_type1"/>
    <property type="match status" value="1"/>
</dbReference>
<dbReference type="PRINTS" id="PR00423">
    <property type="entry name" value="CELLDVISFTSZ"/>
</dbReference>
<dbReference type="HAMAP" id="MF_00909">
    <property type="entry name" value="FtsZ"/>
    <property type="match status" value="1"/>
</dbReference>
<feature type="domain" description="Tubulin/FtsZ 2-layer sandwich" evidence="5">
    <location>
        <begin position="214"/>
        <end position="334"/>
    </location>
</feature>
<keyword evidence="6" id="KW-0131">Cell cycle</keyword>
<dbReference type="GO" id="GO:0003924">
    <property type="term" value="F:GTPase activity"/>
    <property type="evidence" value="ECO:0007669"/>
    <property type="project" value="InterPro"/>
</dbReference>
<dbReference type="InterPro" id="IPR024757">
    <property type="entry name" value="FtsZ_C"/>
</dbReference>
<protein>
    <submittedName>
        <fullName evidence="6">Cell division protein FtsZ</fullName>
    </submittedName>
</protein>
<dbReference type="PANTHER" id="PTHR30314">
    <property type="entry name" value="CELL DIVISION PROTEIN FTSZ-RELATED"/>
    <property type="match status" value="1"/>
</dbReference>
<reference evidence="6 7" key="1">
    <citation type="journal article" date="2021" name="Elife">
        <title>Chloroplast acquisition without the gene transfer in kleptoplastic sea slugs, Plakobranchus ocellatus.</title>
        <authorList>
            <person name="Maeda T."/>
            <person name="Takahashi S."/>
            <person name="Yoshida T."/>
            <person name="Shimamura S."/>
            <person name="Takaki Y."/>
            <person name="Nagai Y."/>
            <person name="Toyoda A."/>
            <person name="Suzuki Y."/>
            <person name="Arimoto A."/>
            <person name="Ishii H."/>
            <person name="Satoh N."/>
            <person name="Nishiyama T."/>
            <person name="Hasebe M."/>
            <person name="Maruyama T."/>
            <person name="Minagawa J."/>
            <person name="Obokata J."/>
            <person name="Shigenobu S."/>
        </authorList>
    </citation>
    <scope>NUCLEOTIDE SEQUENCE [LARGE SCALE GENOMIC DNA]</scope>
</reference>
<dbReference type="InterPro" id="IPR037103">
    <property type="entry name" value="Tubulin/FtsZ-like_C"/>
</dbReference>
<dbReference type="PANTHER" id="PTHR30314:SF3">
    <property type="entry name" value="MITOCHONDRIAL DIVISION PROTEIN FSZA"/>
    <property type="match status" value="1"/>
</dbReference>